<dbReference type="KEGG" id="kps:KPNJ2_02526"/>
<organism evidence="8 9">
    <name type="scientific">Klebsiella pneumoniae 30684/NJST258_2</name>
    <dbReference type="NCBI Taxonomy" id="1420013"/>
    <lineage>
        <taxon>Bacteria</taxon>
        <taxon>Pseudomonadati</taxon>
        <taxon>Pseudomonadota</taxon>
        <taxon>Gammaproteobacteria</taxon>
        <taxon>Enterobacterales</taxon>
        <taxon>Enterobacteriaceae</taxon>
        <taxon>Klebsiella/Raoultella group</taxon>
        <taxon>Klebsiella</taxon>
        <taxon>Klebsiella pneumoniae complex</taxon>
    </lineage>
</organism>
<dbReference type="InterPro" id="IPR010305">
    <property type="entry name" value="YgdI/YgdR-like"/>
</dbReference>
<dbReference type="Proteomes" id="UP000019586">
    <property type="component" value="Chromosome"/>
</dbReference>
<protein>
    <recommendedName>
        <fullName evidence="7">Lipoprotein YgdI/YgdR-like SH3-like domain-containing protein</fullName>
    </recommendedName>
</protein>
<evidence type="ECO:0000256" key="1">
    <source>
        <dbReference type="ARBA" id="ARBA00022475"/>
    </source>
</evidence>
<dbReference type="NCBIfam" id="NF033216">
    <property type="entry name" value="lipo_YgdI_YgdR"/>
    <property type="match status" value="1"/>
</dbReference>
<dbReference type="Pfam" id="PF06004">
    <property type="entry name" value="DUF903"/>
    <property type="match status" value="1"/>
</dbReference>
<dbReference type="InterPro" id="IPR010920">
    <property type="entry name" value="LSM_dom_sf"/>
</dbReference>
<evidence type="ECO:0000256" key="6">
    <source>
        <dbReference type="SAM" id="MobiDB-lite"/>
    </source>
</evidence>
<accession>W8VGH5</accession>
<keyword evidence="2" id="KW-0732">Signal</keyword>
<name>W8VGH5_KLEPN</name>
<evidence type="ECO:0000256" key="5">
    <source>
        <dbReference type="ARBA" id="ARBA00023288"/>
    </source>
</evidence>
<dbReference type="EMBL" id="CP006918">
    <property type="protein sequence ID" value="AHM79306.1"/>
    <property type="molecule type" value="Genomic_DNA"/>
</dbReference>
<dbReference type="HOGENOM" id="CLU_182841_0_0_6"/>
<evidence type="ECO:0000259" key="7">
    <source>
        <dbReference type="Pfam" id="PF06004"/>
    </source>
</evidence>
<dbReference type="AlphaFoldDB" id="W8VGH5"/>
<reference evidence="8 9" key="1">
    <citation type="journal article" date="2014" name="Proc. Natl. Acad. Sci. U.S.A.">
        <title>Molecular dissection of the evolution of carbapenem-resistant multilocus sequence type 258 Klebsiella pneumoniae.</title>
        <authorList>
            <person name="Deleo F.R."/>
            <person name="Chen L."/>
            <person name="Porcella S.F."/>
            <person name="Martens C.A."/>
            <person name="Kobayashi S.D."/>
            <person name="Porter A.R."/>
            <person name="Chavda K.D."/>
            <person name="Jacobs M.R."/>
            <person name="Mathema B."/>
            <person name="Olsen R.J."/>
            <person name="Bonomo R.A."/>
            <person name="Musser J.M."/>
            <person name="Kreiswirth B.N."/>
        </authorList>
    </citation>
    <scope>NUCLEOTIDE SEQUENCE [LARGE SCALE GENOMIC DNA]</scope>
    <source>
        <strain evidence="8">30684/NJST258_2</strain>
    </source>
</reference>
<evidence type="ECO:0000256" key="2">
    <source>
        <dbReference type="ARBA" id="ARBA00022729"/>
    </source>
</evidence>
<keyword evidence="4" id="KW-0564">Palmitate</keyword>
<evidence type="ECO:0000313" key="9">
    <source>
        <dbReference type="Proteomes" id="UP000019586"/>
    </source>
</evidence>
<dbReference type="Gene3D" id="2.30.30.100">
    <property type="match status" value="1"/>
</dbReference>
<gene>
    <name evidence="8" type="ORF">KPNJ2_02526</name>
</gene>
<dbReference type="PATRIC" id="fig|1420013.3.peg.2379"/>
<keyword evidence="3" id="KW-0472">Membrane</keyword>
<sequence>MVIHLTLSRHVRAVVISGDKMKKPFMVICAGAMLALLAGCSSNYVMTTKSGQTIVTHGKPQLDKETGMTSYIDESGNKREINSSDVSQLVEDN</sequence>
<keyword evidence="5" id="KW-0449">Lipoprotein</keyword>
<proteinExistence type="predicted"/>
<feature type="region of interest" description="Disordered" evidence="6">
    <location>
        <begin position="71"/>
        <end position="93"/>
    </location>
</feature>
<dbReference type="SUPFAM" id="SSF50182">
    <property type="entry name" value="Sm-like ribonucleoproteins"/>
    <property type="match status" value="1"/>
</dbReference>
<evidence type="ECO:0000313" key="8">
    <source>
        <dbReference type="EMBL" id="AHM79306.1"/>
    </source>
</evidence>
<evidence type="ECO:0000256" key="3">
    <source>
        <dbReference type="ARBA" id="ARBA00023136"/>
    </source>
</evidence>
<dbReference type="PANTHER" id="PTHR37011:SF2">
    <property type="entry name" value="LIPOPROTEIN"/>
    <property type="match status" value="1"/>
</dbReference>
<dbReference type="PANTHER" id="PTHR37011">
    <property type="entry name" value="POT FAMILY PEPTIDE TRANSPORT PROTEIN-RELATED"/>
    <property type="match status" value="1"/>
</dbReference>
<evidence type="ECO:0000256" key="4">
    <source>
        <dbReference type="ARBA" id="ARBA00023139"/>
    </source>
</evidence>
<feature type="domain" description="Lipoprotein YgdI/YgdR-like SH3-like" evidence="7">
    <location>
        <begin position="43"/>
        <end position="91"/>
    </location>
</feature>
<keyword evidence="1" id="KW-1003">Cell membrane</keyword>
<dbReference type="InterPro" id="IPR047807">
    <property type="entry name" value="YgdI/YgdR-like_SH3-like"/>
</dbReference>